<name>A0ABR2J1V1_9EUKA</name>
<dbReference type="Proteomes" id="UP001470230">
    <property type="component" value="Unassembled WGS sequence"/>
</dbReference>
<protein>
    <recommendedName>
        <fullName evidence="3">Initiator binding domain-containing protein</fullName>
    </recommendedName>
</protein>
<reference evidence="1 2" key="1">
    <citation type="submission" date="2024-04" db="EMBL/GenBank/DDBJ databases">
        <title>Tritrichomonas musculus Genome.</title>
        <authorList>
            <person name="Alves-Ferreira E."/>
            <person name="Grigg M."/>
            <person name="Lorenzi H."/>
            <person name="Galac M."/>
        </authorList>
    </citation>
    <scope>NUCLEOTIDE SEQUENCE [LARGE SCALE GENOMIC DNA]</scope>
    <source>
        <strain evidence="1 2">EAF2021</strain>
    </source>
</reference>
<organism evidence="1 2">
    <name type="scientific">Tritrichomonas musculus</name>
    <dbReference type="NCBI Taxonomy" id="1915356"/>
    <lineage>
        <taxon>Eukaryota</taxon>
        <taxon>Metamonada</taxon>
        <taxon>Parabasalia</taxon>
        <taxon>Tritrichomonadida</taxon>
        <taxon>Tritrichomonadidae</taxon>
        <taxon>Tritrichomonas</taxon>
    </lineage>
</organism>
<evidence type="ECO:0000313" key="2">
    <source>
        <dbReference type="Proteomes" id="UP001470230"/>
    </source>
</evidence>
<keyword evidence="2" id="KW-1185">Reference proteome</keyword>
<evidence type="ECO:0008006" key="3">
    <source>
        <dbReference type="Google" id="ProtNLM"/>
    </source>
</evidence>
<gene>
    <name evidence="1" type="ORF">M9Y10_007621</name>
</gene>
<proteinExistence type="predicted"/>
<evidence type="ECO:0000313" key="1">
    <source>
        <dbReference type="EMBL" id="KAK8871876.1"/>
    </source>
</evidence>
<comment type="caution">
    <text evidence="1">The sequence shown here is derived from an EMBL/GenBank/DDBJ whole genome shotgun (WGS) entry which is preliminary data.</text>
</comment>
<sequence length="231" mass="27224">MRKNHDLRITIYDREHAATFCERTPSNNDEKELQNKFKQILDILDSYKLTQYQDFGTFLKEYKFRAPLQKNIILFTLKYLAKNPAKNHFNISLSKRDLNKTDVGKRNIILTAIAIKNSNELVDSFTRYIQYPENHVNIDDPNMFINGLKTIVNCAKRDAFLPKKNDLPNDGQNDNISTNQNNEIFVLKDKRESFECNVLSTNFSDNENIIGYENDYYFESFSDIEEEQMQF</sequence>
<accession>A0ABR2J1V1</accession>
<dbReference type="EMBL" id="JAPFFF010000013">
    <property type="protein sequence ID" value="KAK8871876.1"/>
    <property type="molecule type" value="Genomic_DNA"/>
</dbReference>